<name>A0A0P7CGU9_PSEPU</name>
<sequence length="76" mass="8858">MGGMSDVRLQLLARELEVGQQAKVFNAPEGLGRWGLMLHRWHTRRALLQLTDDELRDVGLSWEQARTEGRKPFWKD</sequence>
<evidence type="ECO:0000313" key="2">
    <source>
        <dbReference type="EMBL" id="BBU42466.1"/>
    </source>
</evidence>
<evidence type="ECO:0000313" key="3">
    <source>
        <dbReference type="Proteomes" id="UP000464661"/>
    </source>
</evidence>
<evidence type="ECO:0000259" key="1">
    <source>
        <dbReference type="Pfam" id="PF06568"/>
    </source>
</evidence>
<reference evidence="2 3" key="1">
    <citation type="submission" date="2020-01" db="EMBL/GenBank/DDBJ databases">
        <title>Complete Genome Sequence of Pseudomonas putida Strain TS312, Harboring the HdtS type N-acyl-homoserine Lactone Synthase, Isolated from a Paper Mill.</title>
        <authorList>
            <person name="Hosoe A."/>
            <person name="Suenaga T."/>
            <person name="Sugi T."/>
            <person name="Izumi T."/>
            <person name="Nagai N."/>
            <person name="Terada A."/>
        </authorList>
    </citation>
    <scope>NUCLEOTIDE SEQUENCE [LARGE SCALE GENOMIC DNA]</scope>
    <source>
        <strain evidence="2 3">TS312</strain>
    </source>
</reference>
<dbReference type="EMBL" id="AP022324">
    <property type="protein sequence ID" value="BBU42466.1"/>
    <property type="molecule type" value="Genomic_DNA"/>
</dbReference>
<organism evidence="2 3">
    <name type="scientific">Pseudomonas putida</name>
    <name type="common">Arthrobacter siderocapsulatus</name>
    <dbReference type="NCBI Taxonomy" id="303"/>
    <lineage>
        <taxon>Bacteria</taxon>
        <taxon>Pseudomonadati</taxon>
        <taxon>Pseudomonadota</taxon>
        <taxon>Gammaproteobacteria</taxon>
        <taxon>Pseudomonadales</taxon>
        <taxon>Pseudomonadaceae</taxon>
        <taxon>Pseudomonas</taxon>
    </lineage>
</organism>
<dbReference type="GeneID" id="49871400"/>
<proteinExistence type="predicted"/>
<dbReference type="Pfam" id="PF06568">
    <property type="entry name" value="YjiS-like"/>
    <property type="match status" value="1"/>
</dbReference>
<dbReference type="OrthoDB" id="6496803at2"/>
<dbReference type="RefSeq" id="WP_016712685.1">
    <property type="nucleotide sequence ID" value="NZ_AP022324.1"/>
</dbReference>
<feature type="domain" description="YjiS-like" evidence="1">
    <location>
        <begin position="34"/>
        <end position="66"/>
    </location>
</feature>
<gene>
    <name evidence="2" type="ORF">PPTS312_03810</name>
</gene>
<protein>
    <recommendedName>
        <fullName evidence="1">YjiS-like domain-containing protein</fullName>
    </recommendedName>
</protein>
<dbReference type="Proteomes" id="UP000464661">
    <property type="component" value="Chromosome"/>
</dbReference>
<dbReference type="InterPro" id="IPR009506">
    <property type="entry name" value="YjiS-like"/>
</dbReference>
<dbReference type="AlphaFoldDB" id="A0A0P7CGU9"/>
<accession>A0A0P7CGU9</accession>